<accession>A0A0F9EKK3</accession>
<organism evidence="1">
    <name type="scientific">marine sediment metagenome</name>
    <dbReference type="NCBI Taxonomy" id="412755"/>
    <lineage>
        <taxon>unclassified sequences</taxon>
        <taxon>metagenomes</taxon>
        <taxon>ecological metagenomes</taxon>
    </lineage>
</organism>
<comment type="caution">
    <text evidence="1">The sequence shown here is derived from an EMBL/GenBank/DDBJ whole genome shotgun (WGS) entry which is preliminary data.</text>
</comment>
<sequence length="78" mass="8555">MGQLAAVEVGGNNPLNGRNTVSLPLLSPRLYADHPTGFDSIAPIEDFPRMHNDGMEKPLLLDVVRQFSQLPLPHHGED</sequence>
<reference evidence="1" key="1">
    <citation type="journal article" date="2015" name="Nature">
        <title>Complex archaea that bridge the gap between prokaryotes and eukaryotes.</title>
        <authorList>
            <person name="Spang A."/>
            <person name="Saw J.H."/>
            <person name="Jorgensen S.L."/>
            <person name="Zaremba-Niedzwiedzka K."/>
            <person name="Martijn J."/>
            <person name="Lind A.E."/>
            <person name="van Eijk R."/>
            <person name="Schleper C."/>
            <person name="Guy L."/>
            <person name="Ettema T.J."/>
        </authorList>
    </citation>
    <scope>NUCLEOTIDE SEQUENCE</scope>
</reference>
<dbReference type="AlphaFoldDB" id="A0A0F9EKK3"/>
<name>A0A0F9EKK3_9ZZZZ</name>
<gene>
    <name evidence="1" type="ORF">LCGC14_2062730</name>
</gene>
<protein>
    <submittedName>
        <fullName evidence="1">Uncharacterized protein</fullName>
    </submittedName>
</protein>
<evidence type="ECO:0000313" key="1">
    <source>
        <dbReference type="EMBL" id="KKL74653.1"/>
    </source>
</evidence>
<proteinExistence type="predicted"/>
<dbReference type="EMBL" id="LAZR01024583">
    <property type="protein sequence ID" value="KKL74653.1"/>
    <property type="molecule type" value="Genomic_DNA"/>
</dbReference>